<accession>A0ABS2ZG68</accession>
<name>A0ABS2ZG68_9BACL</name>
<dbReference type="EMBL" id="JAFHKS010000043">
    <property type="protein sequence ID" value="MBN3545614.1"/>
    <property type="molecule type" value="Genomic_DNA"/>
</dbReference>
<feature type="compositionally biased region" description="Pro residues" evidence="1">
    <location>
        <begin position="33"/>
        <end position="42"/>
    </location>
</feature>
<protein>
    <recommendedName>
        <fullName evidence="4">Spore coat protein</fullName>
    </recommendedName>
</protein>
<comment type="caution">
    <text evidence="2">The sequence shown here is derived from an EMBL/GenBank/DDBJ whole genome shotgun (WGS) entry which is preliminary data.</text>
</comment>
<evidence type="ECO:0000313" key="3">
    <source>
        <dbReference type="Proteomes" id="UP001319060"/>
    </source>
</evidence>
<proteinExistence type="predicted"/>
<dbReference type="Proteomes" id="UP001319060">
    <property type="component" value="Unassembled WGS sequence"/>
</dbReference>
<gene>
    <name evidence="2" type="ORF">JYA64_09935</name>
</gene>
<sequence>MKDKSVRMFPYGGYDPFSTPSTKGYAASQIMPDRPPYAPATPAPMTQHQYSQGFNQPFMPYMMPMMPPGAVPHPIMPGMPLNQIHGQGNQGMPMHPNNQGSALDFGKVMGGANQFMGLAQQMGNILSFFK</sequence>
<feature type="region of interest" description="Disordered" evidence="1">
    <location>
        <begin position="23"/>
        <end position="49"/>
    </location>
</feature>
<organism evidence="2 3">
    <name type="scientific">Fictibacillus barbaricus</name>
    <dbReference type="NCBI Taxonomy" id="182136"/>
    <lineage>
        <taxon>Bacteria</taxon>
        <taxon>Bacillati</taxon>
        <taxon>Bacillota</taxon>
        <taxon>Bacilli</taxon>
        <taxon>Bacillales</taxon>
        <taxon>Fictibacillaceae</taxon>
        <taxon>Fictibacillus</taxon>
    </lineage>
</organism>
<keyword evidence="3" id="KW-1185">Reference proteome</keyword>
<reference evidence="2 3" key="1">
    <citation type="submission" date="2021-01" db="EMBL/GenBank/DDBJ databases">
        <title>Genome Sequencing of Type Strains.</title>
        <authorList>
            <person name="Lemaire J.F."/>
            <person name="Inderbitzin P."/>
            <person name="Collins S.B."/>
            <person name="Wespe N."/>
            <person name="Knight-Connoni V."/>
        </authorList>
    </citation>
    <scope>NUCLEOTIDE SEQUENCE [LARGE SCALE GENOMIC DNA]</scope>
    <source>
        <strain evidence="2 3">DSM 14730</strain>
    </source>
</reference>
<evidence type="ECO:0000313" key="2">
    <source>
        <dbReference type="EMBL" id="MBN3545614.1"/>
    </source>
</evidence>
<evidence type="ECO:0000256" key="1">
    <source>
        <dbReference type="SAM" id="MobiDB-lite"/>
    </source>
</evidence>
<evidence type="ECO:0008006" key="4">
    <source>
        <dbReference type="Google" id="ProtNLM"/>
    </source>
</evidence>
<dbReference type="RefSeq" id="WP_188402485.1">
    <property type="nucleotide sequence ID" value="NZ_BMCE01000002.1"/>
</dbReference>